<evidence type="ECO:0000256" key="3">
    <source>
        <dbReference type="ARBA" id="ARBA00023136"/>
    </source>
</evidence>
<dbReference type="GO" id="GO:0022857">
    <property type="term" value="F:transmembrane transporter activity"/>
    <property type="evidence" value="ECO:0007669"/>
    <property type="project" value="InterPro"/>
</dbReference>
<evidence type="ECO:0000313" key="7">
    <source>
        <dbReference type="Proteomes" id="UP000249555"/>
    </source>
</evidence>
<feature type="transmembrane region" description="Helical" evidence="4">
    <location>
        <begin position="222"/>
        <end position="247"/>
    </location>
</feature>
<dbReference type="InterPro" id="IPR020846">
    <property type="entry name" value="MFS_dom"/>
</dbReference>
<name>A0A2W4YQ87_9SPHN</name>
<dbReference type="InterPro" id="IPR036259">
    <property type="entry name" value="MFS_trans_sf"/>
</dbReference>
<evidence type="ECO:0000259" key="5">
    <source>
        <dbReference type="PROSITE" id="PS50850"/>
    </source>
</evidence>
<dbReference type="PANTHER" id="PTHR23528">
    <property type="match status" value="1"/>
</dbReference>
<dbReference type="PROSITE" id="PS50850">
    <property type="entry name" value="MFS"/>
    <property type="match status" value="1"/>
</dbReference>
<feature type="transmembrane region" description="Helical" evidence="4">
    <location>
        <begin position="152"/>
        <end position="177"/>
    </location>
</feature>
<accession>A0A2W4YQ87</accession>
<feature type="transmembrane region" description="Helical" evidence="4">
    <location>
        <begin position="383"/>
        <end position="402"/>
    </location>
</feature>
<gene>
    <name evidence="6" type="ORF">DI640_13325</name>
</gene>
<evidence type="ECO:0000256" key="4">
    <source>
        <dbReference type="SAM" id="Phobius"/>
    </source>
</evidence>
<feature type="transmembrane region" description="Helical" evidence="4">
    <location>
        <begin position="94"/>
        <end position="113"/>
    </location>
</feature>
<feature type="transmembrane region" description="Helical" evidence="4">
    <location>
        <begin position="294"/>
        <end position="312"/>
    </location>
</feature>
<feature type="transmembrane region" description="Helical" evidence="4">
    <location>
        <begin position="259"/>
        <end position="282"/>
    </location>
</feature>
<dbReference type="AlphaFoldDB" id="A0A2W4YQ87"/>
<feature type="transmembrane region" description="Helical" evidence="4">
    <location>
        <begin position="119"/>
        <end position="140"/>
    </location>
</feature>
<keyword evidence="2 4" id="KW-1133">Transmembrane helix</keyword>
<feature type="transmembrane region" description="Helical" evidence="4">
    <location>
        <begin position="356"/>
        <end position="377"/>
    </location>
</feature>
<feature type="domain" description="Major facilitator superfamily (MFS) profile" evidence="5">
    <location>
        <begin position="16"/>
        <end position="406"/>
    </location>
</feature>
<dbReference type="InterPro" id="IPR011701">
    <property type="entry name" value="MFS"/>
</dbReference>
<dbReference type="PANTHER" id="PTHR23528:SF1">
    <property type="entry name" value="MAJOR FACILITATOR SUPERFAMILY (MFS) PROFILE DOMAIN-CONTAINING PROTEIN"/>
    <property type="match status" value="1"/>
</dbReference>
<dbReference type="Proteomes" id="UP000249555">
    <property type="component" value="Unassembled WGS sequence"/>
</dbReference>
<comment type="caution">
    <text evidence="6">The sequence shown here is derived from an EMBL/GenBank/DDBJ whole genome shotgun (WGS) entry which is preliminary data.</text>
</comment>
<dbReference type="EMBL" id="QFMX01000014">
    <property type="protein sequence ID" value="PZO72190.1"/>
    <property type="molecule type" value="Genomic_DNA"/>
</dbReference>
<dbReference type="SUPFAM" id="SSF103473">
    <property type="entry name" value="MFS general substrate transporter"/>
    <property type="match status" value="1"/>
</dbReference>
<feature type="transmembrane region" description="Helical" evidence="4">
    <location>
        <begin position="20"/>
        <end position="39"/>
    </location>
</feature>
<feature type="transmembrane region" description="Helical" evidence="4">
    <location>
        <begin position="183"/>
        <end position="201"/>
    </location>
</feature>
<evidence type="ECO:0000256" key="2">
    <source>
        <dbReference type="ARBA" id="ARBA00022989"/>
    </source>
</evidence>
<sequence length="406" mass="41792">MARPPVFRYLAPRRDRRSTAFLLVFALAYAGGVVGYLPLLTLLLPIKVASVAGAGRLDVLTAIVVAGAVAASVSNIAFGWLSDRSVARGGGRRGWLAGGVVATALSYAAMTTAATPGALILAVVEFQVAVNAVLAPLLAIMADEVPDAQKGVAGGLLAMACPLASALAAMLMATAALDEAARLSIVPLVMACGIGPLLLTTSRPVAQSEPTSPVKAMLRRDLALAWSARLFVQVAGSALFVYLFYYLESVAPTLAPGTIAARMGTVMLVAYTLPLPIAVLVGRFADRSRRTKPLLFAATIVAAAGLVGMAIADDFEGGAVAFCIYTTGASVFLALHASFAMQLLPNPVHRGRDLGLLNLTNTLPGLLGPTLTWALATPTDFDAVMLVLAALTLCGGGTILAARGRR</sequence>
<evidence type="ECO:0000256" key="1">
    <source>
        <dbReference type="ARBA" id="ARBA00022692"/>
    </source>
</evidence>
<feature type="transmembrane region" description="Helical" evidence="4">
    <location>
        <begin position="59"/>
        <end position="82"/>
    </location>
</feature>
<feature type="transmembrane region" description="Helical" evidence="4">
    <location>
        <begin position="318"/>
        <end position="344"/>
    </location>
</feature>
<protein>
    <submittedName>
        <fullName evidence="6">MFS transporter</fullName>
    </submittedName>
</protein>
<evidence type="ECO:0000313" key="6">
    <source>
        <dbReference type="EMBL" id="PZO72190.1"/>
    </source>
</evidence>
<reference evidence="6 7" key="1">
    <citation type="submission" date="2017-08" db="EMBL/GenBank/DDBJ databases">
        <title>Infants hospitalized years apart are colonized by the same room-sourced microbial strains.</title>
        <authorList>
            <person name="Brooks B."/>
            <person name="Olm M.R."/>
            <person name="Firek B.A."/>
            <person name="Baker R."/>
            <person name="Thomas B.C."/>
            <person name="Morowitz M.J."/>
            <person name="Banfield J.F."/>
        </authorList>
    </citation>
    <scope>NUCLEOTIDE SEQUENCE [LARGE SCALE GENOMIC DNA]</scope>
    <source>
        <strain evidence="6">S2_018_000_R3_119</strain>
    </source>
</reference>
<keyword evidence="3 4" id="KW-0472">Membrane</keyword>
<dbReference type="Pfam" id="PF07690">
    <property type="entry name" value="MFS_1"/>
    <property type="match status" value="1"/>
</dbReference>
<keyword evidence="1 4" id="KW-0812">Transmembrane</keyword>
<proteinExistence type="predicted"/>
<organism evidence="6 7">
    <name type="scientific">Sphingomonas taxi</name>
    <dbReference type="NCBI Taxonomy" id="1549858"/>
    <lineage>
        <taxon>Bacteria</taxon>
        <taxon>Pseudomonadati</taxon>
        <taxon>Pseudomonadota</taxon>
        <taxon>Alphaproteobacteria</taxon>
        <taxon>Sphingomonadales</taxon>
        <taxon>Sphingomonadaceae</taxon>
        <taxon>Sphingomonas</taxon>
    </lineage>
</organism>
<dbReference type="Gene3D" id="1.20.1250.20">
    <property type="entry name" value="MFS general substrate transporter like domains"/>
    <property type="match status" value="2"/>
</dbReference>